<evidence type="ECO:0000256" key="1">
    <source>
        <dbReference type="SAM" id="MobiDB-lite"/>
    </source>
</evidence>
<feature type="compositionally biased region" description="Basic residues" evidence="1">
    <location>
        <begin position="346"/>
        <end position="367"/>
    </location>
</feature>
<gene>
    <name evidence="3" type="ORF">MCOR_1586</name>
</gene>
<dbReference type="EMBL" id="CACVKT020000329">
    <property type="protein sequence ID" value="CAC5358261.1"/>
    <property type="molecule type" value="Genomic_DNA"/>
</dbReference>
<evidence type="ECO:0000313" key="3">
    <source>
        <dbReference type="EMBL" id="CAC5358261.1"/>
    </source>
</evidence>
<dbReference type="SUPFAM" id="SSF53098">
    <property type="entry name" value="Ribonuclease H-like"/>
    <property type="match status" value="1"/>
</dbReference>
<dbReference type="GO" id="GO:0003676">
    <property type="term" value="F:nucleic acid binding"/>
    <property type="evidence" value="ECO:0007669"/>
    <property type="project" value="InterPro"/>
</dbReference>
<protein>
    <recommendedName>
        <fullName evidence="2">Integrase catalytic domain-containing protein</fullName>
    </recommendedName>
</protein>
<dbReference type="OrthoDB" id="6063315at2759"/>
<organism evidence="3 4">
    <name type="scientific">Mytilus coruscus</name>
    <name type="common">Sea mussel</name>
    <dbReference type="NCBI Taxonomy" id="42192"/>
    <lineage>
        <taxon>Eukaryota</taxon>
        <taxon>Metazoa</taxon>
        <taxon>Spiralia</taxon>
        <taxon>Lophotrochozoa</taxon>
        <taxon>Mollusca</taxon>
        <taxon>Bivalvia</taxon>
        <taxon>Autobranchia</taxon>
        <taxon>Pteriomorphia</taxon>
        <taxon>Mytilida</taxon>
        <taxon>Mytiloidea</taxon>
        <taxon>Mytilidae</taxon>
        <taxon>Mytilinae</taxon>
        <taxon>Mytilus</taxon>
    </lineage>
</organism>
<dbReference type="PANTHER" id="PTHR46585">
    <property type="entry name" value="INTEGRASE CORE DOMAIN CONTAINING PROTEIN"/>
    <property type="match status" value="1"/>
</dbReference>
<dbReference type="InterPro" id="IPR012337">
    <property type="entry name" value="RNaseH-like_sf"/>
</dbReference>
<dbReference type="InterPro" id="IPR001584">
    <property type="entry name" value="Integrase_cat-core"/>
</dbReference>
<accession>A0A6J8A042</accession>
<dbReference type="Proteomes" id="UP000507470">
    <property type="component" value="Unassembled WGS sequence"/>
</dbReference>
<dbReference type="InterPro" id="IPR036397">
    <property type="entry name" value="RNaseH_sf"/>
</dbReference>
<name>A0A6J8A042_MYTCO</name>
<reference evidence="3 4" key="1">
    <citation type="submission" date="2020-06" db="EMBL/GenBank/DDBJ databases">
        <authorList>
            <person name="Li R."/>
            <person name="Bekaert M."/>
        </authorList>
    </citation>
    <scope>NUCLEOTIDE SEQUENCE [LARGE SCALE GENOMIC DNA]</scope>
    <source>
        <strain evidence="4">wild</strain>
    </source>
</reference>
<evidence type="ECO:0000313" key="4">
    <source>
        <dbReference type="Proteomes" id="UP000507470"/>
    </source>
</evidence>
<dbReference type="Pfam" id="PF00665">
    <property type="entry name" value="rve"/>
    <property type="match status" value="1"/>
</dbReference>
<dbReference type="PANTHER" id="PTHR46585:SF1">
    <property type="entry name" value="CHROMO DOMAIN-CONTAINING PROTEIN"/>
    <property type="match status" value="1"/>
</dbReference>
<feature type="domain" description="Integrase catalytic" evidence="2">
    <location>
        <begin position="70"/>
        <end position="229"/>
    </location>
</feature>
<sequence>MNQVEKTLSNVYYNKSKPAAYQGAEKIKLVLKGDGNDEIGIHKIRKWLQNQDDYSLQKPVRRRFQRARVVVSGPKEQLDIDLADMQSLSKDNDGVRFLLVAVDLFSRFAWVVPLKDKTGKEVEKALKIILDKVSPKKIRSDAGTEFKNKWIIKLLKDKNIYHHITLNEVKANYVERLNKTLKSMIYRYLAKHKSKRYIDSLQDLVKSYNATPHRSLNNIAPRDVNANNAANLWAYMYLRHDKRRKRQHIKSIKKRKKAIRRTLYKYKKNQLVRIAHQRRPFQRVYNEQWSYEMEVSDVPVKINSPAQAVVEQASTEIDHKTHVKKGIKRKHKSKSIRKEIKHRRLRIKNSNKKKSRKRLLKKKKSRKHNSDTFKKKSRSHGSDIFN</sequence>
<proteinExistence type="predicted"/>
<dbReference type="AlphaFoldDB" id="A0A6J8A042"/>
<evidence type="ECO:0000259" key="2">
    <source>
        <dbReference type="PROSITE" id="PS50994"/>
    </source>
</evidence>
<dbReference type="Gene3D" id="3.30.420.10">
    <property type="entry name" value="Ribonuclease H-like superfamily/Ribonuclease H"/>
    <property type="match status" value="1"/>
</dbReference>
<dbReference type="PROSITE" id="PS50994">
    <property type="entry name" value="INTEGRASE"/>
    <property type="match status" value="1"/>
</dbReference>
<dbReference type="GO" id="GO:0015074">
    <property type="term" value="P:DNA integration"/>
    <property type="evidence" value="ECO:0007669"/>
    <property type="project" value="InterPro"/>
</dbReference>
<keyword evidence="4" id="KW-1185">Reference proteome</keyword>
<feature type="region of interest" description="Disordered" evidence="1">
    <location>
        <begin position="346"/>
        <end position="386"/>
    </location>
</feature>